<feature type="non-terminal residue" evidence="2">
    <location>
        <position position="1"/>
    </location>
</feature>
<organism evidence="2 3">
    <name type="scientific">Mucuna pruriens</name>
    <name type="common">Velvet bean</name>
    <name type="synonym">Dolichos pruriens</name>
    <dbReference type="NCBI Taxonomy" id="157652"/>
    <lineage>
        <taxon>Eukaryota</taxon>
        <taxon>Viridiplantae</taxon>
        <taxon>Streptophyta</taxon>
        <taxon>Embryophyta</taxon>
        <taxon>Tracheophyta</taxon>
        <taxon>Spermatophyta</taxon>
        <taxon>Magnoliopsida</taxon>
        <taxon>eudicotyledons</taxon>
        <taxon>Gunneridae</taxon>
        <taxon>Pentapetalae</taxon>
        <taxon>rosids</taxon>
        <taxon>fabids</taxon>
        <taxon>Fabales</taxon>
        <taxon>Fabaceae</taxon>
        <taxon>Papilionoideae</taxon>
        <taxon>50 kb inversion clade</taxon>
        <taxon>NPAAA clade</taxon>
        <taxon>indigoferoid/millettioid clade</taxon>
        <taxon>Phaseoleae</taxon>
        <taxon>Mucuna</taxon>
    </lineage>
</organism>
<gene>
    <name evidence="2" type="ORF">CR513_17883</name>
</gene>
<feature type="region of interest" description="Disordered" evidence="1">
    <location>
        <begin position="1"/>
        <end position="20"/>
    </location>
</feature>
<name>A0A371H8I7_MUCPR</name>
<keyword evidence="3" id="KW-1185">Reference proteome</keyword>
<reference evidence="2" key="1">
    <citation type="submission" date="2018-05" db="EMBL/GenBank/DDBJ databases">
        <title>Draft genome of Mucuna pruriens seed.</title>
        <authorList>
            <person name="Nnadi N.E."/>
            <person name="Vos R."/>
            <person name="Hasami M.H."/>
            <person name="Devisetty U.K."/>
            <person name="Aguiy J.C."/>
        </authorList>
    </citation>
    <scope>NUCLEOTIDE SEQUENCE [LARGE SCALE GENOMIC DNA]</scope>
    <source>
        <strain evidence="2">JCA_2017</strain>
    </source>
</reference>
<dbReference type="AlphaFoldDB" id="A0A371H8I7"/>
<sequence length="101" mass="10831">MANVQGEANIGNTYSSSKLSSPHLITNLETAYHHSCRLTTSSSVWKVVDSQVLPFLSLHHQGSCSNSILNPAPRANASEGLSIFCSSSIDRLPRRLSSASC</sequence>
<dbReference type="Proteomes" id="UP000257109">
    <property type="component" value="Unassembled WGS sequence"/>
</dbReference>
<evidence type="ECO:0000256" key="1">
    <source>
        <dbReference type="SAM" id="MobiDB-lite"/>
    </source>
</evidence>
<protein>
    <submittedName>
        <fullName evidence="2">Uncharacterized protein</fullName>
    </submittedName>
</protein>
<evidence type="ECO:0000313" key="3">
    <source>
        <dbReference type="Proteomes" id="UP000257109"/>
    </source>
</evidence>
<dbReference type="EMBL" id="QJKJ01003303">
    <property type="protein sequence ID" value="RDX99105.1"/>
    <property type="molecule type" value="Genomic_DNA"/>
</dbReference>
<comment type="caution">
    <text evidence="2">The sequence shown here is derived from an EMBL/GenBank/DDBJ whole genome shotgun (WGS) entry which is preliminary data.</text>
</comment>
<evidence type="ECO:0000313" key="2">
    <source>
        <dbReference type="EMBL" id="RDX99105.1"/>
    </source>
</evidence>
<proteinExistence type="predicted"/>
<accession>A0A371H8I7</accession>
<feature type="compositionally biased region" description="Polar residues" evidence="1">
    <location>
        <begin position="10"/>
        <end position="20"/>
    </location>
</feature>